<sequence>MKKIAFVLVGIIFSLNIVAQNSSSKAKHLLDEVSTKMGAYKNMVIGFTSTLVNKEAGITNDPPIRGNITIAGEKYNLEYLGNNFLFDGKLLAVINHEDKEVNLTKGDLEEEDGFIYPSKLLTFYKEGYNYKMGALKNSKGRKVQYIDLTPIDSNSDIVMVKLGIDAKTKHIYKLIQIGSNGAETTFTISEFKSNQPISEKLFTFNQEKYKSQGYIID</sequence>
<dbReference type="EMBL" id="CAXJRC010000041">
    <property type="protein sequence ID" value="CAL2107552.1"/>
    <property type="molecule type" value="Genomic_DNA"/>
</dbReference>
<feature type="signal peptide" evidence="2">
    <location>
        <begin position="1"/>
        <end position="19"/>
    </location>
</feature>
<protein>
    <submittedName>
        <fullName evidence="3">Outer membrane lipoprotein carrier protein LolA</fullName>
    </submittedName>
</protein>
<comment type="caution">
    <text evidence="3">The sequence shown here is derived from an EMBL/GenBank/DDBJ whole genome shotgun (WGS) entry which is preliminary data.</text>
</comment>
<evidence type="ECO:0000256" key="2">
    <source>
        <dbReference type="SAM" id="SignalP"/>
    </source>
</evidence>
<dbReference type="Pfam" id="PF03548">
    <property type="entry name" value="LolA"/>
    <property type="match status" value="1"/>
</dbReference>
<reference evidence="3 4" key="1">
    <citation type="submission" date="2024-05" db="EMBL/GenBank/DDBJ databases">
        <authorList>
            <person name="Duchaud E."/>
        </authorList>
    </citation>
    <scope>NUCLEOTIDE SEQUENCE [LARGE SCALE GENOMIC DNA]</scope>
    <source>
        <strain evidence="3">Ena-SAMPLE-TAB-13-05-2024-13:56:06:370-140305</strain>
    </source>
</reference>
<keyword evidence="1 2" id="KW-0732">Signal</keyword>
<dbReference type="InterPro" id="IPR029046">
    <property type="entry name" value="LolA/LolB/LppX"/>
</dbReference>
<proteinExistence type="predicted"/>
<dbReference type="Gene3D" id="2.50.20.10">
    <property type="entry name" value="Lipoprotein localisation LolA/LolB/LppX"/>
    <property type="match status" value="1"/>
</dbReference>
<keyword evidence="3" id="KW-0449">Lipoprotein</keyword>
<evidence type="ECO:0000313" key="3">
    <source>
        <dbReference type="EMBL" id="CAL2107552.1"/>
    </source>
</evidence>
<evidence type="ECO:0000313" key="4">
    <source>
        <dbReference type="Proteomes" id="UP001497602"/>
    </source>
</evidence>
<keyword evidence="4" id="KW-1185">Reference proteome</keyword>
<gene>
    <name evidence="3" type="ORF">T190115A13A_40074</name>
</gene>
<name>A0ABM9PP77_9FLAO</name>
<accession>A0ABM9PP77</accession>
<dbReference type="RefSeq" id="WP_348706337.1">
    <property type="nucleotide sequence ID" value="NZ_CAXIYA010000037.1"/>
</dbReference>
<organism evidence="3 4">
    <name type="scientific">Tenacibaculum vairaonense</name>
    <dbReference type="NCBI Taxonomy" id="3137860"/>
    <lineage>
        <taxon>Bacteria</taxon>
        <taxon>Pseudomonadati</taxon>
        <taxon>Bacteroidota</taxon>
        <taxon>Flavobacteriia</taxon>
        <taxon>Flavobacteriales</taxon>
        <taxon>Flavobacteriaceae</taxon>
        <taxon>Tenacibaculum</taxon>
    </lineage>
</organism>
<dbReference type="Proteomes" id="UP001497602">
    <property type="component" value="Unassembled WGS sequence"/>
</dbReference>
<dbReference type="SUPFAM" id="SSF89392">
    <property type="entry name" value="Prokaryotic lipoproteins and lipoprotein localization factors"/>
    <property type="match status" value="1"/>
</dbReference>
<evidence type="ECO:0000256" key="1">
    <source>
        <dbReference type="ARBA" id="ARBA00022729"/>
    </source>
</evidence>
<dbReference type="InterPro" id="IPR004564">
    <property type="entry name" value="OM_lipoprot_carrier_LolA-like"/>
</dbReference>
<feature type="chain" id="PRO_5046965560" evidence="2">
    <location>
        <begin position="20"/>
        <end position="217"/>
    </location>
</feature>
<dbReference type="CDD" id="cd16325">
    <property type="entry name" value="LolA"/>
    <property type="match status" value="1"/>
</dbReference>